<protein>
    <recommendedName>
        <fullName evidence="5">RHS repeat protein</fullName>
    </recommendedName>
</protein>
<dbReference type="PROSITE" id="PS51257">
    <property type="entry name" value="PROKAR_LIPOPROTEIN"/>
    <property type="match status" value="1"/>
</dbReference>
<keyword evidence="2" id="KW-0732">Signal</keyword>
<dbReference type="Proteomes" id="UP000308978">
    <property type="component" value="Unassembled WGS sequence"/>
</dbReference>
<sequence length="445" mass="47750">MAFPMKKNARAAGCLALALALPLGMAGCAAPQNDTGTAPAATTANDAPAATDADGAEADAPESDAKTQVDQQVASVAYYDGESTEPVKTTYTYDEAGRLTAAEDSAVTQKWTYDDGGRLVKEEIAYAADEESEGGQQTTTYTYDDNGTLVERIFEDTTGENLDYETGEPMTDPDTGAVLDDYKHTYAYEDGGKKMTVTVTNADGQWTGATVYTFAESAEGLSPAVSVKPEELGAVIDPWKPITEQMVDQEGAALESSEYTYNEAGDVTKLVSSYDDGEGTEKIVWTSTYDDKGHETMTTVAMEGEEGEAQETPTEWTYNEAGQATEKAAFDPFFGMTYEFYTYDSTGRLKSIVYVQPQDGGDHLVGCQVFDYAEKNEDLSQTPQQLMEEAAAKVPAQEATGEDELSFEEGEEIDLSDLEGLDMEGADAEDLALEDVEGSEDPSAA</sequence>
<reference evidence="3 4" key="1">
    <citation type="submission" date="2019-04" db="EMBL/GenBank/DDBJ databases">
        <title>Microbes associate with the intestines of laboratory mice.</title>
        <authorList>
            <person name="Navarre W."/>
            <person name="Wong E."/>
            <person name="Huang K.C."/>
            <person name="Tropini C."/>
            <person name="Ng K."/>
            <person name="Yu B."/>
        </authorList>
    </citation>
    <scope>NUCLEOTIDE SEQUENCE [LARGE SCALE GENOMIC DNA]</scope>
    <source>
        <strain evidence="3 4">NM80_B27</strain>
    </source>
</reference>
<evidence type="ECO:0000313" key="4">
    <source>
        <dbReference type="Proteomes" id="UP000308978"/>
    </source>
</evidence>
<feature type="signal peptide" evidence="2">
    <location>
        <begin position="1"/>
        <end position="29"/>
    </location>
</feature>
<dbReference type="EMBL" id="SSTJ01000012">
    <property type="protein sequence ID" value="THG36688.1"/>
    <property type="molecule type" value="Genomic_DNA"/>
</dbReference>
<comment type="caution">
    <text evidence="3">The sequence shown here is derived from an EMBL/GenBank/DDBJ whole genome shotgun (WGS) entry which is preliminary data.</text>
</comment>
<feature type="region of interest" description="Disordered" evidence="1">
    <location>
        <begin position="388"/>
        <end position="417"/>
    </location>
</feature>
<accession>A0A4S4G1M9</accession>
<evidence type="ECO:0000313" key="3">
    <source>
        <dbReference type="EMBL" id="THG36688.1"/>
    </source>
</evidence>
<dbReference type="Gene3D" id="2.180.10.10">
    <property type="entry name" value="RHS repeat-associated core"/>
    <property type="match status" value="2"/>
</dbReference>
<feature type="compositionally biased region" description="Acidic residues" evidence="1">
    <location>
        <begin position="400"/>
        <end position="417"/>
    </location>
</feature>
<proteinExistence type="predicted"/>
<evidence type="ECO:0000256" key="1">
    <source>
        <dbReference type="SAM" id="MobiDB-lite"/>
    </source>
</evidence>
<evidence type="ECO:0008006" key="5">
    <source>
        <dbReference type="Google" id="ProtNLM"/>
    </source>
</evidence>
<dbReference type="RefSeq" id="WP_136435179.1">
    <property type="nucleotide sequence ID" value="NZ_QZEA01000011.1"/>
</dbReference>
<evidence type="ECO:0000256" key="2">
    <source>
        <dbReference type="SAM" id="SignalP"/>
    </source>
</evidence>
<name>A0A4S4G1M9_9ACTN</name>
<dbReference type="AlphaFoldDB" id="A0A4S4G1M9"/>
<dbReference type="InterPro" id="IPR006530">
    <property type="entry name" value="YD"/>
</dbReference>
<feature type="chain" id="PRO_5039128972" description="RHS repeat protein" evidence="2">
    <location>
        <begin position="30"/>
        <end position="445"/>
    </location>
</feature>
<feature type="compositionally biased region" description="Low complexity" evidence="1">
    <location>
        <begin position="36"/>
        <end position="53"/>
    </location>
</feature>
<feature type="region of interest" description="Disordered" evidence="1">
    <location>
        <begin position="36"/>
        <end position="70"/>
    </location>
</feature>
<dbReference type="NCBIfam" id="TIGR01643">
    <property type="entry name" value="YD_repeat_2x"/>
    <property type="match status" value="1"/>
</dbReference>
<organism evidence="3 4">
    <name type="scientific">Adlercreutzia caecimuris</name>
    <dbReference type="NCBI Taxonomy" id="671266"/>
    <lineage>
        <taxon>Bacteria</taxon>
        <taxon>Bacillati</taxon>
        <taxon>Actinomycetota</taxon>
        <taxon>Coriobacteriia</taxon>
        <taxon>Eggerthellales</taxon>
        <taxon>Eggerthellaceae</taxon>
        <taxon>Adlercreutzia</taxon>
    </lineage>
</organism>
<gene>
    <name evidence="3" type="ORF">E5986_08795</name>
</gene>